<gene>
    <name evidence="4" type="ORF">GCU56_11255</name>
</gene>
<dbReference type="SUPFAM" id="SSF51735">
    <property type="entry name" value="NAD(P)-binding Rossmann-fold domains"/>
    <property type="match status" value="1"/>
</dbReference>
<sequence length="280" mass="29319">MGVELRGLEGKVVLITGAGRGQGANHAREFARAGCDVAAVDICRPIEGLYDTASADDLALTVKQVEEHGRRALGLTADVRDEAEVQAAVEAALAEFGRIDVLVNNAGMAALDTIHDMSAATLDAVIDTNLKGPMHVAKFVVPQMIGRRAGKIINISSAVIGSGHAMLSHYVASKHGVVGLTRSWATELAEFDINVNAIAPATIKPGPDRHGSGMVTGLSGAMGMDPDEAFEVFSAQGNLPGEHWRAQAQDITDAVLFLASDNARMVTGHVLHVDCGQATR</sequence>
<dbReference type="PANTHER" id="PTHR42760">
    <property type="entry name" value="SHORT-CHAIN DEHYDROGENASES/REDUCTASES FAMILY MEMBER"/>
    <property type="match status" value="1"/>
</dbReference>
<dbReference type="CDD" id="cd05233">
    <property type="entry name" value="SDR_c"/>
    <property type="match status" value="1"/>
</dbReference>
<evidence type="ECO:0000313" key="5">
    <source>
        <dbReference type="Proteomes" id="UP000470246"/>
    </source>
</evidence>
<dbReference type="PROSITE" id="PS00061">
    <property type="entry name" value="ADH_SHORT"/>
    <property type="match status" value="1"/>
</dbReference>
<protein>
    <submittedName>
        <fullName evidence="4">SDR family NAD(P)-dependent oxidoreductase</fullName>
    </submittedName>
</protein>
<keyword evidence="5" id="KW-1185">Reference proteome</keyword>
<dbReference type="Proteomes" id="UP000470246">
    <property type="component" value="Unassembled WGS sequence"/>
</dbReference>
<evidence type="ECO:0000256" key="2">
    <source>
        <dbReference type="ARBA" id="ARBA00023002"/>
    </source>
</evidence>
<dbReference type="GO" id="GO:0016616">
    <property type="term" value="F:oxidoreductase activity, acting on the CH-OH group of donors, NAD or NADP as acceptor"/>
    <property type="evidence" value="ECO:0007669"/>
    <property type="project" value="TreeGrafter"/>
</dbReference>
<dbReference type="PANTHER" id="PTHR42760:SF133">
    <property type="entry name" value="3-OXOACYL-[ACYL-CARRIER-PROTEIN] REDUCTASE"/>
    <property type="match status" value="1"/>
</dbReference>
<dbReference type="InterPro" id="IPR020904">
    <property type="entry name" value="Sc_DH/Rdtase_CS"/>
</dbReference>
<dbReference type="InterPro" id="IPR036291">
    <property type="entry name" value="NAD(P)-bd_dom_sf"/>
</dbReference>
<reference evidence="4 5" key="1">
    <citation type="submission" date="2020-02" db="EMBL/GenBank/DDBJ databases">
        <title>Geodermatophilus sabuli CPCC 205279 I12A-02694.</title>
        <authorList>
            <person name="Jiang Z."/>
        </authorList>
    </citation>
    <scope>NUCLEOTIDE SEQUENCE [LARGE SCALE GENOMIC DNA]</scope>
    <source>
        <strain evidence="4 5">I12A-02694</strain>
    </source>
</reference>
<dbReference type="AlphaFoldDB" id="A0A7K3W1B9"/>
<proteinExistence type="inferred from homology"/>
<dbReference type="PRINTS" id="PR00081">
    <property type="entry name" value="GDHRDH"/>
</dbReference>
<dbReference type="PRINTS" id="PR00080">
    <property type="entry name" value="SDRFAMILY"/>
</dbReference>
<dbReference type="Pfam" id="PF00106">
    <property type="entry name" value="adh_short"/>
    <property type="match status" value="1"/>
</dbReference>
<organism evidence="4 5">
    <name type="scientific">Geodermatophilus sabuli</name>
    <dbReference type="NCBI Taxonomy" id="1564158"/>
    <lineage>
        <taxon>Bacteria</taxon>
        <taxon>Bacillati</taxon>
        <taxon>Actinomycetota</taxon>
        <taxon>Actinomycetes</taxon>
        <taxon>Geodermatophilales</taxon>
        <taxon>Geodermatophilaceae</taxon>
        <taxon>Geodermatophilus</taxon>
    </lineage>
</organism>
<dbReference type="Gene3D" id="3.40.50.720">
    <property type="entry name" value="NAD(P)-binding Rossmann-like Domain"/>
    <property type="match status" value="1"/>
</dbReference>
<evidence type="ECO:0000256" key="1">
    <source>
        <dbReference type="ARBA" id="ARBA00006484"/>
    </source>
</evidence>
<name>A0A7K3W1B9_9ACTN</name>
<dbReference type="InterPro" id="IPR002347">
    <property type="entry name" value="SDR_fam"/>
</dbReference>
<comment type="caution">
    <text evidence="4">The sequence shown here is derived from an EMBL/GenBank/DDBJ whole genome shotgun (WGS) entry which is preliminary data.</text>
</comment>
<evidence type="ECO:0000313" key="4">
    <source>
        <dbReference type="EMBL" id="NEK58450.1"/>
    </source>
</evidence>
<accession>A0A7K3W1B9</accession>
<dbReference type="RefSeq" id="WP_163481818.1">
    <property type="nucleotide sequence ID" value="NZ_JAAGWF010000010.1"/>
</dbReference>
<dbReference type="FunFam" id="3.40.50.720:FF:000084">
    <property type="entry name" value="Short-chain dehydrogenase reductase"/>
    <property type="match status" value="1"/>
</dbReference>
<dbReference type="EMBL" id="JAAGWF010000010">
    <property type="protein sequence ID" value="NEK58450.1"/>
    <property type="molecule type" value="Genomic_DNA"/>
</dbReference>
<evidence type="ECO:0000256" key="3">
    <source>
        <dbReference type="RuleBase" id="RU000363"/>
    </source>
</evidence>
<comment type="similarity">
    <text evidence="1 3">Belongs to the short-chain dehydrogenases/reductases (SDR) family.</text>
</comment>
<keyword evidence="2" id="KW-0560">Oxidoreductase</keyword>